<protein>
    <submittedName>
        <fullName evidence="1">Methyltransferase domain-containing protein</fullName>
    </submittedName>
</protein>
<dbReference type="InterPro" id="IPR029063">
    <property type="entry name" value="SAM-dependent_MTases_sf"/>
</dbReference>
<keyword evidence="1" id="KW-0808">Transferase</keyword>
<reference evidence="1" key="1">
    <citation type="submission" date="2023-07" db="EMBL/GenBank/DDBJ databases">
        <title>Brevundimonas soil sp. nov., isolated from the soil of chemical plant.</title>
        <authorList>
            <person name="Wu N."/>
        </authorList>
    </citation>
    <scope>NUCLEOTIDE SEQUENCE</scope>
    <source>
        <strain evidence="1">XZ-24</strain>
    </source>
</reference>
<evidence type="ECO:0000313" key="2">
    <source>
        <dbReference type="Proteomes" id="UP001169063"/>
    </source>
</evidence>
<keyword evidence="1" id="KW-0489">Methyltransferase</keyword>
<proteinExistence type="predicted"/>
<dbReference type="Pfam" id="PF13489">
    <property type="entry name" value="Methyltransf_23"/>
    <property type="match status" value="1"/>
</dbReference>
<dbReference type="SUPFAM" id="SSF53335">
    <property type="entry name" value="S-adenosyl-L-methionine-dependent methyltransferases"/>
    <property type="match status" value="1"/>
</dbReference>
<gene>
    <name evidence="1" type="ORF">Q0812_06150</name>
</gene>
<dbReference type="GO" id="GO:0008168">
    <property type="term" value="F:methyltransferase activity"/>
    <property type="evidence" value="ECO:0007669"/>
    <property type="project" value="UniProtKB-KW"/>
</dbReference>
<evidence type="ECO:0000313" key="1">
    <source>
        <dbReference type="EMBL" id="MDO1559008.1"/>
    </source>
</evidence>
<sequence length="294" mass="32814">MSTVLPLVAGHTYETDVACAMCGSRRQHVLPPSANADMAKLREAWGCTFVECQDCGLRYYSPRLDETYAVQTYLEGGEAESEAISMMEKGVFFGEPEGGAEHQIALLKQLYTGIFDRICEQYIAANGRPPRTMFEVGTSVGWFSKAATERAIERWGRFETAGCDANVFSARMARERNGLNVQGCVFSAYKAAPEQQGHYDLIVAYDFLEHTYSPFTDLKKLHGLAAPKGMLAVKTFVDDLDPTGSMIHPVFHHHHFTRATLREIIERSGWRILEFDDTSEAVYAQVSVFAEKIG</sequence>
<accession>A0ABT8SMD8</accession>
<keyword evidence="2" id="KW-1185">Reference proteome</keyword>
<dbReference type="EMBL" id="JAUKTR010000002">
    <property type="protein sequence ID" value="MDO1559008.1"/>
    <property type="molecule type" value="Genomic_DNA"/>
</dbReference>
<dbReference type="RefSeq" id="WP_302109437.1">
    <property type="nucleotide sequence ID" value="NZ_JAUKTR010000002.1"/>
</dbReference>
<name>A0ABT8SMD8_9CAUL</name>
<comment type="caution">
    <text evidence="1">The sequence shown here is derived from an EMBL/GenBank/DDBJ whole genome shotgun (WGS) entry which is preliminary data.</text>
</comment>
<dbReference type="Proteomes" id="UP001169063">
    <property type="component" value="Unassembled WGS sequence"/>
</dbReference>
<organism evidence="1 2">
    <name type="scientific">Peiella sedimenti</name>
    <dbReference type="NCBI Taxonomy" id="3061083"/>
    <lineage>
        <taxon>Bacteria</taxon>
        <taxon>Pseudomonadati</taxon>
        <taxon>Pseudomonadota</taxon>
        <taxon>Alphaproteobacteria</taxon>
        <taxon>Caulobacterales</taxon>
        <taxon>Caulobacteraceae</taxon>
        <taxon>Peiella</taxon>
    </lineage>
</organism>
<dbReference type="Gene3D" id="3.40.50.150">
    <property type="entry name" value="Vaccinia Virus protein VP39"/>
    <property type="match status" value="1"/>
</dbReference>
<dbReference type="GO" id="GO:0032259">
    <property type="term" value="P:methylation"/>
    <property type="evidence" value="ECO:0007669"/>
    <property type="project" value="UniProtKB-KW"/>
</dbReference>